<feature type="transmembrane region" description="Helical" evidence="2">
    <location>
        <begin position="951"/>
        <end position="967"/>
    </location>
</feature>
<feature type="transmembrane region" description="Helical" evidence="2">
    <location>
        <begin position="1242"/>
        <end position="1263"/>
    </location>
</feature>
<keyword evidence="2" id="KW-0812">Transmembrane</keyword>
<feature type="region of interest" description="Disordered" evidence="1">
    <location>
        <begin position="59"/>
        <end position="137"/>
    </location>
</feature>
<feature type="compositionally biased region" description="Basic and acidic residues" evidence="1">
    <location>
        <begin position="107"/>
        <end position="116"/>
    </location>
</feature>
<proteinExistence type="predicted"/>
<reference evidence="3" key="1">
    <citation type="submission" date="2020-11" db="EMBL/GenBank/DDBJ databases">
        <authorList>
            <person name="Tran Van P."/>
        </authorList>
    </citation>
    <scope>NUCLEOTIDE SEQUENCE</scope>
</reference>
<dbReference type="EMBL" id="OB660968">
    <property type="protein sequence ID" value="CAD7226897.1"/>
    <property type="molecule type" value="Genomic_DNA"/>
</dbReference>
<dbReference type="InterPro" id="IPR014729">
    <property type="entry name" value="Rossmann-like_a/b/a_fold"/>
</dbReference>
<name>A0A7R8WCN9_9CRUS</name>
<dbReference type="Gene3D" id="1.25.40.10">
    <property type="entry name" value="Tetratricopeptide repeat domain"/>
    <property type="match status" value="1"/>
</dbReference>
<dbReference type="InterPro" id="IPR036869">
    <property type="entry name" value="J_dom_sf"/>
</dbReference>
<dbReference type="GO" id="GO:0005789">
    <property type="term" value="C:endoplasmic reticulum membrane"/>
    <property type="evidence" value="ECO:0007669"/>
    <property type="project" value="TreeGrafter"/>
</dbReference>
<organism evidence="3">
    <name type="scientific">Cyprideis torosa</name>
    <dbReference type="NCBI Taxonomy" id="163714"/>
    <lineage>
        <taxon>Eukaryota</taxon>
        <taxon>Metazoa</taxon>
        <taxon>Ecdysozoa</taxon>
        <taxon>Arthropoda</taxon>
        <taxon>Crustacea</taxon>
        <taxon>Oligostraca</taxon>
        <taxon>Ostracoda</taxon>
        <taxon>Podocopa</taxon>
        <taxon>Podocopida</taxon>
        <taxon>Cytherocopina</taxon>
        <taxon>Cytheroidea</taxon>
        <taxon>Cytherideidae</taxon>
        <taxon>Cyprideis</taxon>
    </lineage>
</organism>
<protein>
    <submittedName>
        <fullName evidence="3">Uncharacterized protein</fullName>
    </submittedName>
</protein>
<feature type="region of interest" description="Disordered" evidence="1">
    <location>
        <begin position="1"/>
        <end position="21"/>
    </location>
</feature>
<feature type="compositionally biased region" description="Polar residues" evidence="1">
    <location>
        <begin position="353"/>
        <end position="365"/>
    </location>
</feature>
<feature type="region of interest" description="Disordered" evidence="1">
    <location>
        <begin position="273"/>
        <end position="379"/>
    </location>
</feature>
<evidence type="ECO:0000313" key="3">
    <source>
        <dbReference type="EMBL" id="CAD7226897.1"/>
    </source>
</evidence>
<feature type="transmembrane region" description="Helical" evidence="2">
    <location>
        <begin position="1059"/>
        <end position="1082"/>
    </location>
</feature>
<dbReference type="GO" id="GO:0030968">
    <property type="term" value="P:endoplasmic reticulum unfolded protein response"/>
    <property type="evidence" value="ECO:0007669"/>
    <property type="project" value="TreeGrafter"/>
</dbReference>
<evidence type="ECO:0000256" key="1">
    <source>
        <dbReference type="SAM" id="MobiDB-lite"/>
    </source>
</evidence>
<feature type="transmembrane region" description="Helical" evidence="2">
    <location>
        <begin position="1030"/>
        <end position="1052"/>
    </location>
</feature>
<dbReference type="GO" id="GO:0055074">
    <property type="term" value="P:calcium ion homeostasis"/>
    <property type="evidence" value="ECO:0007669"/>
    <property type="project" value="TreeGrafter"/>
</dbReference>
<feature type="compositionally biased region" description="Basic and acidic residues" evidence="1">
    <location>
        <begin position="310"/>
        <end position="319"/>
    </location>
</feature>
<feature type="transmembrane region" description="Helical" evidence="2">
    <location>
        <begin position="1128"/>
        <end position="1146"/>
    </location>
</feature>
<dbReference type="SUPFAM" id="SSF52374">
    <property type="entry name" value="Nucleotidylyl transferase"/>
    <property type="match status" value="1"/>
</dbReference>
<sequence>MKFLLRKSDGLSAVGNPSGTSSRMWFENTSSAMACTAPLPWTRLGPELRRCDSALPLSSMGETTNGAPPSYGPPGLFSFDSADEMVAPPGTSKTSSSGGGKKKKKVFRNERQESRKSSGKPPTFGTEAGKPLIPIEGSGQQRIETIVRDFGIVCISREGSNPQKFVYENDVLTRHQRRIDIVTEWISNEISATKVRRAIRRGESIRYIVPDVVREYIFRHGLYRASSVDAFGSGTSCDSALPLSSMGETTNGAPPSYGPPGLFSFDSADEMVAPPGTSKTCSSGGGKKKKKVRRRDTAPSLTDMANLVQEGHEERDECQCRSSETNARSRKSSGKPPTFGTEAGKPLIPIEGSGQQRTDSTSAMVGSSPSPFLSSPFKRQTSSIRSLRKELASEGCADSQLILAKDYLAEAEAHDARKEGGESEAPPSAVSSTDDSKNHLAASAVYWLTKAADNGSEEAVELLSDCFSKRKGIDAQNYATVKACLQRTPQEQLARKAGRMVFQRKSLTKVDTLKNAQDEKPAVLESSYSVVAEVPGAGAQFVALAFNAPIFAGIKTYPPNDLRSSESSFVLINASPQNVSFSITCPSTAGNIRACAVCLFPDDFESLVRALQMALDDLRLLFNLCNSFVRVAKVPTANTDFRIAMLDTGLGTGICINLQSHRLHSSESIFGLVETATEDRSIVLLTPSATGMVNACVVVALGHVVDSGGGSDILHKSVAHYFKVLILRQQAFSTWSPSIHLNLIEVLGLLQRFPLHTQIFGLPNGVQKSLHESMMAGGSPGNPGILSTSLKHPLKPIELHTQHLEPVVHLCDGNDFITSNQLARRLYKCEASPVLGASMPNEPARTSAESSALDDLELLYGGEKLTEQDVVNCSLSYERGLCPSVPSPTAFPVVPPAPSRLLFPRWFLGLILSHPLFRFSPSSQSSFTPFYFSAFLFLLFLFSFLFLSQPIFLASSVVAVVVTVSLLRSSRTLQTFRAWSSLLSSMEPRLDTVTLERKFLSSHRTTRFLLFLFSLALCILSRPPPKSLPWFLPTPECALLSLLLALAVLFSFPSHLEASLCVSFLVLLVLCQFSFFRSSFLLPLNSFLDSLDPLLSSSLVQSLQWDFALEIFLFSVPSLLLFSPSWGLPPLIFVFWISFASYFTSSAKFLPWSSWLRAFLIVSSPFFLRFVPLLLKAFLYLAVLPILAASVTSFLSSPSWEILYWFSLPFVLTMLVLTGILRRKLFPPQSCPPSASKPTCTYLRRVWISLLYFSVLLCFTPFLPFPSHNTSYRLLLLPRGPFADPSFVPIPWEKFYNACRVPRDHASSMTTLQRKNTCSRLHGQNVEGWEGTIVDIADSGPSQDWRGINMFLAKWIPTFVQCAFATEKQSYEDADFCVPPWVLSEESEIVFMVSMPKPSGDTEWGWIGSGEEKLTRTEVRATSFCAKDFSLALLRGDRVSISGVLDLRRDSDTSLPSFANSKYYKGGFDPKMNRREASLILGVSPSASKTRIKIELYKALCKQYAQRVAKQDLTHKLLELQADEN</sequence>
<dbReference type="PANTHER" id="PTHR13098">
    <property type="entry name" value="WOLFRAMIN"/>
    <property type="match status" value="1"/>
</dbReference>
<dbReference type="Gene3D" id="1.10.287.110">
    <property type="entry name" value="DnaJ domain"/>
    <property type="match status" value="1"/>
</dbReference>
<dbReference type="OrthoDB" id="422187at2759"/>
<accession>A0A7R8WCN9</accession>
<feature type="compositionally biased region" description="Low complexity" evidence="1">
    <location>
        <begin position="367"/>
        <end position="377"/>
    </location>
</feature>
<feature type="transmembrane region" description="Helical" evidence="2">
    <location>
        <begin position="1202"/>
        <end position="1221"/>
    </location>
</feature>
<dbReference type="PRINTS" id="PR02060">
    <property type="entry name" value="WOLFFAMILY"/>
</dbReference>
<evidence type="ECO:0000256" key="2">
    <source>
        <dbReference type="SAM" id="Phobius"/>
    </source>
</evidence>
<keyword evidence="2" id="KW-1133">Transmembrane helix</keyword>
<keyword evidence="2" id="KW-0472">Membrane</keyword>
<feature type="transmembrane region" description="Helical" evidence="2">
    <location>
        <begin position="1007"/>
        <end position="1024"/>
    </location>
</feature>
<dbReference type="InterPro" id="IPR026209">
    <property type="entry name" value="Wolframin_fam"/>
</dbReference>
<dbReference type="InterPro" id="IPR011990">
    <property type="entry name" value="TPR-like_helical_dom_sf"/>
</dbReference>
<gene>
    <name evidence="3" type="ORF">CTOB1V02_LOCUS4809</name>
</gene>
<feature type="region of interest" description="Disordered" evidence="1">
    <location>
        <begin position="413"/>
        <end position="436"/>
    </location>
</feature>
<dbReference type="PANTHER" id="PTHR13098:SF3">
    <property type="entry name" value="WOLFRAMIN"/>
    <property type="match status" value="1"/>
</dbReference>
<dbReference type="Gene3D" id="3.40.50.620">
    <property type="entry name" value="HUPs"/>
    <property type="match status" value="1"/>
</dbReference>